<gene>
    <name evidence="1" type="ordered locus">CHU_0500</name>
</gene>
<name>A0A6N4SNC3_CYTH3</name>
<protein>
    <submittedName>
        <fullName evidence="1">Uncharacterized protein</fullName>
    </submittedName>
</protein>
<keyword evidence="2" id="KW-1185">Reference proteome</keyword>
<accession>A0A6N4SNC3</accession>
<proteinExistence type="predicted"/>
<evidence type="ECO:0000313" key="2">
    <source>
        <dbReference type="Proteomes" id="UP000001822"/>
    </source>
</evidence>
<reference evidence="1 2" key="1">
    <citation type="journal article" date="2007" name="Appl. Environ. Microbiol.">
        <title>Genome sequence of the cellulolytic gliding bacterium Cytophaga hutchinsonii.</title>
        <authorList>
            <person name="Xie G."/>
            <person name="Bruce D.C."/>
            <person name="Challacombe J.F."/>
            <person name="Chertkov O."/>
            <person name="Detter J.C."/>
            <person name="Gilna P."/>
            <person name="Han C.S."/>
            <person name="Lucas S."/>
            <person name="Misra M."/>
            <person name="Myers G.L."/>
            <person name="Richardson P."/>
            <person name="Tapia R."/>
            <person name="Thayer N."/>
            <person name="Thompson L.S."/>
            <person name="Brettin T.S."/>
            <person name="Henrissat B."/>
            <person name="Wilson D.B."/>
            <person name="McBride M.J."/>
        </authorList>
    </citation>
    <scope>NUCLEOTIDE SEQUENCE [LARGE SCALE GENOMIC DNA]</scope>
    <source>
        <strain evidence="2">ATCC 33406 / DSM 1761 / CIP 103989 / NBRC 15051 / NCIMB 9469 / D465</strain>
    </source>
</reference>
<evidence type="ECO:0000313" key="1">
    <source>
        <dbReference type="EMBL" id="ABG57789.1"/>
    </source>
</evidence>
<dbReference type="RefSeq" id="WP_011583905.1">
    <property type="nucleotide sequence ID" value="NC_008255.1"/>
</dbReference>
<dbReference type="KEGG" id="chu:CHU_0500"/>
<dbReference type="EMBL" id="CP000383">
    <property type="protein sequence ID" value="ABG57789.1"/>
    <property type="molecule type" value="Genomic_DNA"/>
</dbReference>
<organism evidence="1 2">
    <name type="scientific">Cytophaga hutchinsonii (strain ATCC 33406 / DSM 1761 / CIP 103989 / NBRC 15051 / NCIMB 9469 / D465)</name>
    <dbReference type="NCBI Taxonomy" id="269798"/>
    <lineage>
        <taxon>Bacteria</taxon>
        <taxon>Pseudomonadati</taxon>
        <taxon>Bacteroidota</taxon>
        <taxon>Cytophagia</taxon>
        <taxon>Cytophagales</taxon>
        <taxon>Cytophagaceae</taxon>
        <taxon>Cytophaga</taxon>
    </lineage>
</organism>
<sequence length="342" mass="38855">MKSIIICFFISVLSIESFSQLQPVDITERTFKIAGMSSEELYFGFQEGDQIVFTFLEIDNKPLKEVEIIEMPSSSKYMEYETRGFSNKTVNVSKKSIYKFPFYNSAISGRVCKIKIQRIPSSEEFKNFNTNVIWKTLYDTVHYIVQERYLFKIDTTLVNVCDQMASVHSSTVMSGTPSRNIVDFILPANTISFSYYIGVDEAGKKAYDEANQKFLNSTSQHVGKIPPYGPLVALALDGASFFTSTAIGENVKYHFLSDYNSAQNFMYGLSFFQYKQGDVVSDQGRLSFPNQAGRYYIGLYNDNIKQGINVNVKIIAVTVVNIYSTRDVAKYKVTSKDIAYHE</sequence>
<dbReference type="OrthoDB" id="926208at2"/>
<dbReference type="Proteomes" id="UP000001822">
    <property type="component" value="Chromosome"/>
</dbReference>
<dbReference type="AlphaFoldDB" id="A0A6N4SNC3"/>